<dbReference type="RefSeq" id="WP_010169388.1">
    <property type="nucleotide sequence ID" value="NZ_LDYG01000001.1"/>
</dbReference>
<dbReference type="SUPFAM" id="SSF55174">
    <property type="entry name" value="Alpha-L RNA-binding motif"/>
    <property type="match status" value="1"/>
</dbReference>
<dbReference type="InterPro" id="IPR014330">
    <property type="entry name" value="RNA-bd_S4-rel_YaaA"/>
</dbReference>
<dbReference type="InterPro" id="IPR036986">
    <property type="entry name" value="S4_RNA-bd_sf"/>
</dbReference>
<sequence length="75" mass="8577">MSNPVKIHTDYITLGQFLKITDLIQSGGMAKWFLSEYYVYVNGEEEERRGKKLYDGDVVEVPGVGVFAIQYDPEQ</sequence>
<evidence type="ECO:0000313" key="3">
    <source>
        <dbReference type="Proteomes" id="UP000074108"/>
    </source>
</evidence>
<keyword evidence="3" id="KW-1185">Reference proteome</keyword>
<dbReference type="Gene3D" id="3.10.290.10">
    <property type="entry name" value="RNA-binding S4 domain"/>
    <property type="match status" value="1"/>
</dbReference>
<dbReference type="AlphaFoldDB" id="A0A147KCI9"/>
<dbReference type="EMBL" id="LDYG01000001">
    <property type="protein sequence ID" value="KUP09362.1"/>
    <property type="molecule type" value="Genomic_DNA"/>
</dbReference>
<name>A0A147KCI9_9BACI</name>
<keyword evidence="1" id="KW-0694">RNA-binding</keyword>
<dbReference type="PROSITE" id="PS50889">
    <property type="entry name" value="S4"/>
    <property type="match status" value="1"/>
</dbReference>
<accession>A0A147KCI9</accession>
<dbReference type="NCBIfam" id="TIGR02988">
    <property type="entry name" value="YaaA_near_RecF"/>
    <property type="match status" value="1"/>
</dbReference>
<evidence type="ECO:0000256" key="1">
    <source>
        <dbReference type="PROSITE-ProRule" id="PRU00182"/>
    </source>
</evidence>
<dbReference type="PATRIC" id="fig|1150625.3.peg.6"/>
<dbReference type="Proteomes" id="UP000074108">
    <property type="component" value="Unassembled WGS sequence"/>
</dbReference>
<gene>
    <name evidence="2" type="ORF">Q75_00035</name>
</gene>
<reference evidence="2 3" key="1">
    <citation type="journal article" date="2016" name="Front. Microbiol.">
        <title>Microevolution Analysis of Bacillus coahuilensis Unveils Differences in Phosphorus Acquisition Strategies and Their Regulation.</title>
        <authorList>
            <person name="Gomez-Lunar Z."/>
            <person name="Hernandez-Gonzalez I."/>
            <person name="Rodriguez-Torres M.D."/>
            <person name="Souza V."/>
            <person name="Olmedo-Alvarez G."/>
        </authorList>
    </citation>
    <scope>NUCLEOTIDE SEQUENCE [LARGE SCALE GENOMIC DNA]</scope>
    <source>
        <strain evidence="3">p1.1.43</strain>
    </source>
</reference>
<proteinExistence type="predicted"/>
<protein>
    <submittedName>
        <fullName evidence="2">Uncharacterized protein</fullName>
    </submittedName>
</protein>
<dbReference type="Pfam" id="PF13275">
    <property type="entry name" value="S4_2"/>
    <property type="match status" value="1"/>
</dbReference>
<dbReference type="OrthoDB" id="9811532at2"/>
<dbReference type="GO" id="GO:0003723">
    <property type="term" value="F:RNA binding"/>
    <property type="evidence" value="ECO:0007669"/>
    <property type="project" value="UniProtKB-KW"/>
</dbReference>
<dbReference type="STRING" id="1150625.Q75_00035"/>
<evidence type="ECO:0000313" key="2">
    <source>
        <dbReference type="EMBL" id="KUP09362.1"/>
    </source>
</evidence>
<comment type="caution">
    <text evidence="2">The sequence shown here is derived from an EMBL/GenBank/DDBJ whole genome shotgun (WGS) entry which is preliminary data.</text>
</comment>
<organism evidence="2 3">
    <name type="scientific">Bacillus coahuilensis p1.1.43</name>
    <dbReference type="NCBI Taxonomy" id="1150625"/>
    <lineage>
        <taxon>Bacteria</taxon>
        <taxon>Bacillati</taxon>
        <taxon>Bacillota</taxon>
        <taxon>Bacilli</taxon>
        <taxon>Bacillales</taxon>
        <taxon>Bacillaceae</taxon>
        <taxon>Bacillus</taxon>
    </lineage>
</organism>